<protein>
    <recommendedName>
        <fullName evidence="1">HTH cro/C1-type domain-containing protein</fullName>
    </recommendedName>
</protein>
<dbReference type="Proteomes" id="UP000321304">
    <property type="component" value="Unassembled WGS sequence"/>
</dbReference>
<dbReference type="InterPro" id="IPR010982">
    <property type="entry name" value="Lambda_DNA-bd_dom_sf"/>
</dbReference>
<comment type="caution">
    <text evidence="2">The sequence shown here is derived from an EMBL/GenBank/DDBJ whole genome shotgun (WGS) entry which is preliminary data.</text>
</comment>
<dbReference type="PROSITE" id="PS50943">
    <property type="entry name" value="HTH_CROC1"/>
    <property type="match status" value="1"/>
</dbReference>
<dbReference type="AlphaFoldDB" id="A0A560LKE2"/>
<dbReference type="GO" id="GO:0003677">
    <property type="term" value="F:DNA binding"/>
    <property type="evidence" value="ECO:0007669"/>
    <property type="project" value="InterPro"/>
</dbReference>
<dbReference type="Gene3D" id="1.10.260.40">
    <property type="entry name" value="lambda repressor-like DNA-binding domains"/>
    <property type="match status" value="1"/>
</dbReference>
<keyword evidence="3" id="KW-1185">Reference proteome</keyword>
<dbReference type="InterPro" id="IPR001387">
    <property type="entry name" value="Cro/C1-type_HTH"/>
</dbReference>
<dbReference type="OrthoDB" id="3782725at2"/>
<dbReference type="CDD" id="cd00093">
    <property type="entry name" value="HTH_XRE"/>
    <property type="match status" value="1"/>
</dbReference>
<evidence type="ECO:0000259" key="1">
    <source>
        <dbReference type="PROSITE" id="PS50943"/>
    </source>
</evidence>
<dbReference type="EMBL" id="VITY01000008">
    <property type="protein sequence ID" value="TWB95996.1"/>
    <property type="molecule type" value="Genomic_DNA"/>
</dbReference>
<evidence type="ECO:0000313" key="2">
    <source>
        <dbReference type="EMBL" id="TWB95996.1"/>
    </source>
</evidence>
<sequence>MLTDVRQIKAARALLRWRQDRLAQEAGLALATIRRLERLEGRIEANFDTVQRIREALENAGIEFVGAPNLGVHVSATRQEGVAKPEVG</sequence>
<dbReference type="RefSeq" id="WP_146988218.1">
    <property type="nucleotide sequence ID" value="NZ_VITY01000008.1"/>
</dbReference>
<organism evidence="2 3">
    <name type="scientific">Bradyrhizobium macuxiense</name>
    <dbReference type="NCBI Taxonomy" id="1755647"/>
    <lineage>
        <taxon>Bacteria</taxon>
        <taxon>Pseudomonadati</taxon>
        <taxon>Pseudomonadota</taxon>
        <taxon>Alphaproteobacteria</taxon>
        <taxon>Hyphomicrobiales</taxon>
        <taxon>Nitrobacteraceae</taxon>
        <taxon>Bradyrhizobium</taxon>
    </lineage>
</organism>
<name>A0A560LKE2_9BRAD</name>
<evidence type="ECO:0000313" key="3">
    <source>
        <dbReference type="Proteomes" id="UP000321304"/>
    </source>
</evidence>
<dbReference type="SUPFAM" id="SSF47413">
    <property type="entry name" value="lambda repressor-like DNA-binding domains"/>
    <property type="match status" value="1"/>
</dbReference>
<feature type="domain" description="HTH cro/C1-type" evidence="1">
    <location>
        <begin position="8"/>
        <end position="64"/>
    </location>
</feature>
<proteinExistence type="predicted"/>
<gene>
    <name evidence="2" type="ORF">FBZ93_10835</name>
</gene>
<dbReference type="Pfam" id="PF01381">
    <property type="entry name" value="HTH_3"/>
    <property type="match status" value="1"/>
</dbReference>
<reference evidence="2 3" key="1">
    <citation type="submission" date="2019-06" db="EMBL/GenBank/DDBJ databases">
        <title>Genomic Encyclopedia of Type Strains, Phase IV (KMG-V): Genome sequencing to study the core and pangenomes of soil and plant-associated prokaryotes.</title>
        <authorList>
            <person name="Whitman W."/>
        </authorList>
    </citation>
    <scope>NUCLEOTIDE SEQUENCE [LARGE SCALE GENOMIC DNA]</scope>
    <source>
        <strain evidence="2 3">BR 10355</strain>
    </source>
</reference>
<accession>A0A560LKE2</accession>